<name>A0A0E9UI72_ANGAN</name>
<sequence>MQLLQSMRLHASAQKFFDVGRLVNRCSQNSAASGPALMQADPRLTHRKRCDLSRLLEDWTFS</sequence>
<organism evidence="1">
    <name type="scientific">Anguilla anguilla</name>
    <name type="common">European freshwater eel</name>
    <name type="synonym">Muraena anguilla</name>
    <dbReference type="NCBI Taxonomy" id="7936"/>
    <lineage>
        <taxon>Eukaryota</taxon>
        <taxon>Metazoa</taxon>
        <taxon>Chordata</taxon>
        <taxon>Craniata</taxon>
        <taxon>Vertebrata</taxon>
        <taxon>Euteleostomi</taxon>
        <taxon>Actinopterygii</taxon>
        <taxon>Neopterygii</taxon>
        <taxon>Teleostei</taxon>
        <taxon>Anguilliformes</taxon>
        <taxon>Anguillidae</taxon>
        <taxon>Anguilla</taxon>
    </lineage>
</organism>
<reference evidence="1" key="2">
    <citation type="journal article" date="2015" name="Fish Shellfish Immunol.">
        <title>Early steps in the European eel (Anguilla anguilla)-Vibrio vulnificus interaction in the gills: Role of the RtxA13 toxin.</title>
        <authorList>
            <person name="Callol A."/>
            <person name="Pajuelo D."/>
            <person name="Ebbesson L."/>
            <person name="Teles M."/>
            <person name="MacKenzie S."/>
            <person name="Amaro C."/>
        </authorList>
    </citation>
    <scope>NUCLEOTIDE SEQUENCE</scope>
</reference>
<evidence type="ECO:0000313" key="1">
    <source>
        <dbReference type="EMBL" id="JAH65441.1"/>
    </source>
</evidence>
<reference evidence="1" key="1">
    <citation type="submission" date="2014-11" db="EMBL/GenBank/DDBJ databases">
        <authorList>
            <person name="Amaro Gonzalez C."/>
        </authorList>
    </citation>
    <scope>NUCLEOTIDE SEQUENCE</scope>
</reference>
<accession>A0A0E9UI72</accession>
<dbReference type="AlphaFoldDB" id="A0A0E9UI72"/>
<dbReference type="EMBL" id="GBXM01043136">
    <property type="protein sequence ID" value="JAH65441.1"/>
    <property type="molecule type" value="Transcribed_RNA"/>
</dbReference>
<proteinExistence type="predicted"/>
<protein>
    <submittedName>
        <fullName evidence="1">Uncharacterized protein</fullName>
    </submittedName>
</protein>